<accession>A0A495JZF4</accession>
<dbReference type="CDD" id="cd19081">
    <property type="entry name" value="AKR_AKR9C1"/>
    <property type="match status" value="1"/>
</dbReference>
<evidence type="ECO:0000313" key="4">
    <source>
        <dbReference type="Proteomes" id="UP000274762"/>
    </source>
</evidence>
<sequence length="317" mass="34431">MARIGSSDLDVYPLNLGGNTFGWTSDAAESFAVLDAFVSAGGNFIDTSDSYMASAPGNVGGESETILGEWFTRRGRRDDIVLATKVSRHPEFLGLAPDNIARAAEASLRRLKTDHIDLYYAHYDDPEVPLADTLGAFDALVKAGKVRHIGISNYSAERIKEWLDVAEANRIAKPIALQPHYSLLARQPFEDELRPLAEKFGLGVFPYWALASGFLTGKYRTAGDVAGVARSRIVERYFSPEGLAVVDELDRVAQSRGVQIATVALAWTRQQPTVVAPIVSARSPEQLKALLGSVDLTLTVDELARLDDVSAKVPADQ</sequence>
<evidence type="ECO:0000256" key="1">
    <source>
        <dbReference type="ARBA" id="ARBA00023002"/>
    </source>
</evidence>
<dbReference type="GO" id="GO:0016491">
    <property type="term" value="F:oxidoreductase activity"/>
    <property type="evidence" value="ECO:0007669"/>
    <property type="project" value="UniProtKB-KW"/>
</dbReference>
<keyword evidence="1" id="KW-0560">Oxidoreductase</keyword>
<dbReference type="OrthoDB" id="9768793at2"/>
<dbReference type="EMBL" id="RBKV01000001">
    <property type="protein sequence ID" value="RKR93905.1"/>
    <property type="molecule type" value="Genomic_DNA"/>
</dbReference>
<dbReference type="PANTHER" id="PTHR43364">
    <property type="entry name" value="NADH-SPECIFIC METHYLGLYOXAL REDUCTASE-RELATED"/>
    <property type="match status" value="1"/>
</dbReference>
<dbReference type="InterPro" id="IPR050523">
    <property type="entry name" value="AKR_Detox_Biosynth"/>
</dbReference>
<dbReference type="PRINTS" id="PR00069">
    <property type="entry name" value="ALDKETRDTASE"/>
</dbReference>
<dbReference type="InterPro" id="IPR036812">
    <property type="entry name" value="NAD(P)_OxRdtase_dom_sf"/>
</dbReference>
<dbReference type="InterPro" id="IPR023210">
    <property type="entry name" value="NADP_OxRdtase_dom"/>
</dbReference>
<dbReference type="AlphaFoldDB" id="A0A495JZF4"/>
<dbReference type="InterPro" id="IPR018170">
    <property type="entry name" value="Aldo/ket_reductase_CS"/>
</dbReference>
<comment type="caution">
    <text evidence="3">The sequence shown here is derived from an EMBL/GenBank/DDBJ whole genome shotgun (WGS) entry which is preliminary data.</text>
</comment>
<dbReference type="SUPFAM" id="SSF51430">
    <property type="entry name" value="NAD(P)-linked oxidoreductase"/>
    <property type="match status" value="1"/>
</dbReference>
<reference evidence="3 4" key="1">
    <citation type="submission" date="2018-10" db="EMBL/GenBank/DDBJ databases">
        <title>Sequencing the genomes of 1000 actinobacteria strains.</title>
        <authorList>
            <person name="Klenk H.-P."/>
        </authorList>
    </citation>
    <scope>NUCLEOTIDE SEQUENCE [LARGE SCALE GENOMIC DNA]</scope>
    <source>
        <strain evidence="3 4">DSM 44343</strain>
    </source>
</reference>
<dbReference type="PANTHER" id="PTHR43364:SF6">
    <property type="entry name" value="OXIDOREDUCTASE-RELATED"/>
    <property type="match status" value="1"/>
</dbReference>
<evidence type="ECO:0000313" key="3">
    <source>
        <dbReference type="EMBL" id="RKR93905.1"/>
    </source>
</evidence>
<gene>
    <name evidence="3" type="ORF">DFJ75_0693</name>
</gene>
<dbReference type="GO" id="GO:0005829">
    <property type="term" value="C:cytosol"/>
    <property type="evidence" value="ECO:0007669"/>
    <property type="project" value="UniProtKB-ARBA"/>
</dbReference>
<dbReference type="Pfam" id="PF00248">
    <property type="entry name" value="Aldo_ket_red"/>
    <property type="match status" value="1"/>
</dbReference>
<dbReference type="Proteomes" id="UP000274762">
    <property type="component" value="Unassembled WGS sequence"/>
</dbReference>
<evidence type="ECO:0000259" key="2">
    <source>
        <dbReference type="Pfam" id="PF00248"/>
    </source>
</evidence>
<dbReference type="Gene3D" id="3.20.20.100">
    <property type="entry name" value="NADP-dependent oxidoreductase domain"/>
    <property type="match status" value="1"/>
</dbReference>
<protein>
    <submittedName>
        <fullName evidence="3">Aryl-alcohol dehydrogenase (NADP+)</fullName>
    </submittedName>
</protein>
<dbReference type="RefSeq" id="WP_062797025.1">
    <property type="nucleotide sequence ID" value="NZ_CBCRXS010000001.1"/>
</dbReference>
<dbReference type="PROSITE" id="PS00062">
    <property type="entry name" value="ALDOKETO_REDUCTASE_2"/>
    <property type="match status" value="1"/>
</dbReference>
<name>A0A495JZF4_WILMA</name>
<organism evidence="3 4">
    <name type="scientific">Williamsia marianensis</name>
    <dbReference type="NCBI Taxonomy" id="85044"/>
    <lineage>
        <taxon>Bacteria</taxon>
        <taxon>Bacillati</taxon>
        <taxon>Actinomycetota</taxon>
        <taxon>Actinomycetes</taxon>
        <taxon>Mycobacteriales</taxon>
        <taxon>Nocardiaceae</taxon>
        <taxon>Williamsia</taxon>
    </lineage>
</organism>
<dbReference type="InterPro" id="IPR020471">
    <property type="entry name" value="AKR"/>
</dbReference>
<proteinExistence type="predicted"/>
<dbReference type="FunFam" id="3.20.20.100:FF:000004">
    <property type="entry name" value="Oxidoreductase, aldo/keto reductase"/>
    <property type="match status" value="1"/>
</dbReference>
<feature type="domain" description="NADP-dependent oxidoreductase" evidence="2">
    <location>
        <begin position="14"/>
        <end position="309"/>
    </location>
</feature>